<name>H2YBT1_CIOSA</name>
<evidence type="ECO:0000313" key="4">
    <source>
        <dbReference type="Proteomes" id="UP000007875"/>
    </source>
</evidence>
<accession>H2YBT1</accession>
<dbReference type="PANTHER" id="PTHR46989">
    <property type="entry name" value="USP DOMAIN-CONTAINING PROTEIN"/>
    <property type="match status" value="1"/>
</dbReference>
<dbReference type="InterPro" id="IPR014729">
    <property type="entry name" value="Rossmann-like_a/b/a_fold"/>
</dbReference>
<dbReference type="AlphaFoldDB" id="H2YBT1"/>
<dbReference type="PANTHER" id="PTHR46989:SF3">
    <property type="entry name" value="USPA DOMAIN-CONTAINING PROTEIN"/>
    <property type="match status" value="1"/>
</dbReference>
<organism evidence="3 4">
    <name type="scientific">Ciona savignyi</name>
    <name type="common">Pacific transparent sea squirt</name>
    <dbReference type="NCBI Taxonomy" id="51511"/>
    <lineage>
        <taxon>Eukaryota</taxon>
        <taxon>Metazoa</taxon>
        <taxon>Chordata</taxon>
        <taxon>Tunicata</taxon>
        <taxon>Ascidiacea</taxon>
        <taxon>Phlebobranchia</taxon>
        <taxon>Cionidae</taxon>
        <taxon>Ciona</taxon>
    </lineage>
</organism>
<reference evidence="4" key="1">
    <citation type="submission" date="2003-08" db="EMBL/GenBank/DDBJ databases">
        <authorList>
            <person name="Birren B."/>
            <person name="Nusbaum C."/>
            <person name="Abebe A."/>
            <person name="Abouelleil A."/>
            <person name="Adekoya E."/>
            <person name="Ait-zahra M."/>
            <person name="Allen N."/>
            <person name="Allen T."/>
            <person name="An P."/>
            <person name="Anderson M."/>
            <person name="Anderson S."/>
            <person name="Arachchi H."/>
            <person name="Armbruster J."/>
            <person name="Bachantsang P."/>
            <person name="Baldwin J."/>
            <person name="Barry A."/>
            <person name="Bayul T."/>
            <person name="Blitshsteyn B."/>
            <person name="Bloom T."/>
            <person name="Blye J."/>
            <person name="Boguslavskiy L."/>
            <person name="Borowsky M."/>
            <person name="Boukhgalter B."/>
            <person name="Brunache A."/>
            <person name="Butler J."/>
            <person name="Calixte N."/>
            <person name="Calvo S."/>
            <person name="Camarata J."/>
            <person name="Campo K."/>
            <person name="Chang J."/>
            <person name="Cheshatsang Y."/>
            <person name="Citroen M."/>
            <person name="Collymore A."/>
            <person name="Considine T."/>
            <person name="Cook A."/>
            <person name="Cooke P."/>
            <person name="Corum B."/>
            <person name="Cuomo C."/>
            <person name="David R."/>
            <person name="Dawoe T."/>
            <person name="Degray S."/>
            <person name="Dodge S."/>
            <person name="Dooley K."/>
            <person name="Dorje P."/>
            <person name="Dorjee K."/>
            <person name="Dorris L."/>
            <person name="Duffey N."/>
            <person name="Dupes A."/>
            <person name="Elkins T."/>
            <person name="Engels R."/>
            <person name="Erickson J."/>
            <person name="Farina A."/>
            <person name="Faro S."/>
            <person name="Ferreira P."/>
            <person name="Fischer H."/>
            <person name="Fitzgerald M."/>
            <person name="Foley K."/>
            <person name="Gage D."/>
            <person name="Galagan J."/>
            <person name="Gearin G."/>
            <person name="Gnerre S."/>
            <person name="Gnirke A."/>
            <person name="Goyette A."/>
            <person name="Graham J."/>
            <person name="Grandbois E."/>
            <person name="Gyaltsen K."/>
            <person name="Hafez N."/>
            <person name="Hagopian D."/>
            <person name="Hagos B."/>
            <person name="Hall J."/>
            <person name="Hatcher B."/>
            <person name="Heller A."/>
            <person name="Higgins H."/>
            <person name="Honan T."/>
            <person name="Horn A."/>
            <person name="Houde N."/>
            <person name="Hughes L."/>
            <person name="Hulme W."/>
            <person name="Husby E."/>
            <person name="Iliev I."/>
            <person name="Jaffe D."/>
            <person name="Jones C."/>
            <person name="Kamal M."/>
            <person name="Kamat A."/>
            <person name="Kamvysselis M."/>
            <person name="Karlsson E."/>
            <person name="Kells C."/>
            <person name="Kieu A."/>
            <person name="Kisner P."/>
            <person name="Kodira C."/>
            <person name="Kulbokas E."/>
            <person name="Labutti K."/>
            <person name="Lama D."/>
            <person name="Landers T."/>
            <person name="Leger J."/>
            <person name="Levine S."/>
            <person name="Lewis D."/>
            <person name="Lewis T."/>
            <person name="Lindblad-toh K."/>
            <person name="Liu X."/>
            <person name="Lokyitsang T."/>
            <person name="Lokyitsang Y."/>
            <person name="Lucien O."/>
            <person name="Lui A."/>
            <person name="Ma L.J."/>
            <person name="Mabbitt R."/>
            <person name="Macdonald J."/>
            <person name="Maclean C."/>
            <person name="Major J."/>
            <person name="Manning J."/>
            <person name="Marabella R."/>
            <person name="Maru K."/>
            <person name="Matthews C."/>
            <person name="Mauceli E."/>
            <person name="Mccarthy M."/>
            <person name="Mcdonough S."/>
            <person name="Mcghee T."/>
            <person name="Meldrim J."/>
            <person name="Meneus L."/>
            <person name="Mesirov J."/>
            <person name="Mihalev A."/>
            <person name="Mihova T."/>
            <person name="Mikkelsen T."/>
            <person name="Mlenga V."/>
            <person name="Moru K."/>
            <person name="Mozes J."/>
            <person name="Mulrain L."/>
            <person name="Munson G."/>
            <person name="Naylor J."/>
            <person name="Newes C."/>
            <person name="Nguyen C."/>
            <person name="Nguyen N."/>
            <person name="Nguyen T."/>
            <person name="Nicol R."/>
            <person name="Nielsen C."/>
            <person name="Nizzari M."/>
            <person name="Norbu C."/>
            <person name="Norbu N."/>
            <person name="O'donnell P."/>
            <person name="Okoawo O."/>
            <person name="O'leary S."/>
            <person name="Omotosho B."/>
            <person name="O'neill K."/>
            <person name="Osman S."/>
            <person name="Parker S."/>
            <person name="Perrin D."/>
            <person name="Phunkhang P."/>
            <person name="Piqani B."/>
            <person name="Purcell S."/>
            <person name="Rachupka T."/>
            <person name="Ramasamy U."/>
            <person name="Rameau R."/>
            <person name="Ray V."/>
            <person name="Raymond C."/>
            <person name="Retta R."/>
            <person name="Richardson S."/>
            <person name="Rise C."/>
            <person name="Rodriguez J."/>
            <person name="Rogers J."/>
            <person name="Rogov P."/>
            <person name="Rutman M."/>
            <person name="Schupbach R."/>
            <person name="Seaman C."/>
            <person name="Settipalli S."/>
            <person name="Sharpe T."/>
            <person name="Sheridan J."/>
            <person name="Sherpa N."/>
            <person name="Shi J."/>
            <person name="Smirnov S."/>
            <person name="Smith C."/>
            <person name="Sougnez C."/>
            <person name="Spencer B."/>
            <person name="Stalker J."/>
            <person name="Stange-thomann N."/>
            <person name="Stavropoulos S."/>
            <person name="Stetson K."/>
            <person name="Stone C."/>
            <person name="Stone S."/>
            <person name="Stubbs M."/>
            <person name="Talamas J."/>
            <person name="Tchuinga P."/>
            <person name="Tenzing P."/>
            <person name="Tesfaye S."/>
            <person name="Theodore J."/>
            <person name="Thoulutsang Y."/>
            <person name="Topham K."/>
            <person name="Towey S."/>
            <person name="Tsamla T."/>
            <person name="Tsomo N."/>
            <person name="Vallee D."/>
            <person name="Vassiliev H."/>
            <person name="Venkataraman V."/>
            <person name="Vinson J."/>
            <person name="Vo A."/>
            <person name="Wade C."/>
            <person name="Wang S."/>
            <person name="Wangchuk T."/>
            <person name="Wangdi T."/>
            <person name="Whittaker C."/>
            <person name="Wilkinson J."/>
            <person name="Wu Y."/>
            <person name="Wyman D."/>
            <person name="Yadav S."/>
            <person name="Yang S."/>
            <person name="Yang X."/>
            <person name="Yeager S."/>
            <person name="Yee E."/>
            <person name="Young G."/>
            <person name="Zainoun J."/>
            <person name="Zembeck L."/>
            <person name="Zimmer A."/>
            <person name="Zody M."/>
            <person name="Lander E."/>
        </authorList>
    </citation>
    <scope>NUCLEOTIDE SEQUENCE [LARGE SCALE GENOMIC DNA]</scope>
</reference>
<dbReference type="Ensembl" id="ENSCSAVT00000002823.1">
    <property type="protein sequence ID" value="ENSCSAVP00000002779.1"/>
    <property type="gene ID" value="ENSCSAVG00000001652.1"/>
</dbReference>
<protein>
    <recommendedName>
        <fullName evidence="2">UspA domain-containing protein</fullName>
    </recommendedName>
</protein>
<dbReference type="CDD" id="cd23659">
    <property type="entry name" value="USP_At3g01520-like"/>
    <property type="match status" value="1"/>
</dbReference>
<feature type="coiled-coil region" evidence="1">
    <location>
        <begin position="56"/>
        <end position="83"/>
    </location>
</feature>
<dbReference type="GeneTree" id="ENSGT00390000014691"/>
<dbReference type="Pfam" id="PF00582">
    <property type="entry name" value="Usp"/>
    <property type="match status" value="1"/>
</dbReference>
<evidence type="ECO:0000256" key="1">
    <source>
        <dbReference type="SAM" id="Coils"/>
    </source>
</evidence>
<keyword evidence="4" id="KW-1185">Reference proteome</keyword>
<evidence type="ECO:0000259" key="2">
    <source>
        <dbReference type="Pfam" id="PF00582"/>
    </source>
</evidence>
<dbReference type="SUPFAM" id="SSF52402">
    <property type="entry name" value="Adenine nucleotide alpha hydrolases-like"/>
    <property type="match status" value="1"/>
</dbReference>
<reference evidence="3" key="2">
    <citation type="submission" date="2025-08" db="UniProtKB">
        <authorList>
            <consortium name="Ensembl"/>
        </authorList>
    </citation>
    <scope>IDENTIFICATION</scope>
</reference>
<evidence type="ECO:0000313" key="3">
    <source>
        <dbReference type="Ensembl" id="ENSCSAVP00000002779.1"/>
    </source>
</evidence>
<dbReference type="OMA" id="AREVICQ"/>
<sequence>MKVLIAVDNSECAEKAFDWYFEKIHKPGNEIVVGHSDESAKIPSHVFLAGEVAYHIDVLNAEAAKLKKKRQDLSHKYKTKIEKYTDINYKLVFEVNDHYPGESIVKMAEEENCDVIITGSRGLGAVRRTILGSVSDYVLHHAKIPVLVCHK</sequence>
<feature type="domain" description="UspA" evidence="2">
    <location>
        <begin position="2"/>
        <end position="150"/>
    </location>
</feature>
<keyword evidence="1" id="KW-0175">Coiled coil</keyword>
<dbReference type="HOGENOM" id="CLU_049301_9_2_1"/>
<dbReference type="PRINTS" id="PR01438">
    <property type="entry name" value="UNVRSLSTRESS"/>
</dbReference>
<reference evidence="3" key="3">
    <citation type="submission" date="2025-09" db="UniProtKB">
        <authorList>
            <consortium name="Ensembl"/>
        </authorList>
    </citation>
    <scope>IDENTIFICATION</scope>
</reference>
<proteinExistence type="predicted"/>
<dbReference type="InterPro" id="IPR006016">
    <property type="entry name" value="UspA"/>
</dbReference>
<dbReference type="InterPro" id="IPR006015">
    <property type="entry name" value="Universal_stress_UspA"/>
</dbReference>
<dbReference type="Proteomes" id="UP000007875">
    <property type="component" value="Unassembled WGS sequence"/>
</dbReference>
<dbReference type="Gene3D" id="3.40.50.620">
    <property type="entry name" value="HUPs"/>
    <property type="match status" value="1"/>
</dbReference>